<evidence type="ECO:0000256" key="3">
    <source>
        <dbReference type="ARBA" id="ARBA00019015"/>
    </source>
</evidence>
<name>A0A4Q9H295_9BURK</name>
<feature type="domain" description="Flagellar basal-body/hook protein C-terminal" evidence="7">
    <location>
        <begin position="395"/>
        <end position="439"/>
    </location>
</feature>
<keyword evidence="11" id="KW-1185">Reference proteome</keyword>
<dbReference type="SUPFAM" id="SSF117143">
    <property type="entry name" value="Flagellar hook protein flgE"/>
    <property type="match status" value="1"/>
</dbReference>
<dbReference type="GO" id="GO:0009425">
    <property type="term" value="C:bacterial-type flagellum basal body"/>
    <property type="evidence" value="ECO:0007669"/>
    <property type="project" value="UniProtKB-SubCell"/>
</dbReference>
<dbReference type="Pfam" id="PF22692">
    <property type="entry name" value="LlgE_F_G_D1"/>
    <property type="match status" value="1"/>
</dbReference>
<evidence type="ECO:0000259" key="7">
    <source>
        <dbReference type="Pfam" id="PF06429"/>
    </source>
</evidence>
<feature type="domain" description="Flagellar basal body rod protein N-terminal" evidence="6">
    <location>
        <begin position="6"/>
        <end position="33"/>
    </location>
</feature>
<dbReference type="Pfam" id="PF00460">
    <property type="entry name" value="Flg_bb_rod"/>
    <property type="match status" value="1"/>
</dbReference>
<dbReference type="GO" id="GO:0071978">
    <property type="term" value="P:bacterial-type flagellum-dependent swarming motility"/>
    <property type="evidence" value="ECO:0007669"/>
    <property type="project" value="TreeGrafter"/>
</dbReference>
<evidence type="ECO:0000313" key="11">
    <source>
        <dbReference type="Proteomes" id="UP000292120"/>
    </source>
</evidence>
<dbReference type="EMBL" id="SIXI01000002">
    <property type="protein sequence ID" value="TBO32711.1"/>
    <property type="molecule type" value="Genomic_DNA"/>
</dbReference>
<dbReference type="Pfam" id="PF07559">
    <property type="entry name" value="FlgE_D2"/>
    <property type="match status" value="1"/>
</dbReference>
<accession>A0A4Q9H295</accession>
<dbReference type="Gene3D" id="2.60.98.20">
    <property type="entry name" value="Flagellar hook protein FlgE"/>
    <property type="match status" value="1"/>
</dbReference>
<dbReference type="OrthoDB" id="8578401at2"/>
<proteinExistence type="inferred from homology"/>
<dbReference type="PANTHER" id="PTHR30435:SF1">
    <property type="entry name" value="FLAGELLAR HOOK PROTEIN FLGE"/>
    <property type="match status" value="1"/>
</dbReference>
<evidence type="ECO:0000256" key="2">
    <source>
        <dbReference type="ARBA" id="ARBA00009677"/>
    </source>
</evidence>
<feature type="domain" description="Flagellar hook protein FlgE D2" evidence="8">
    <location>
        <begin position="173"/>
        <end position="321"/>
    </location>
</feature>
<sequence>MGFQQGLSGLNVSSSNLQVIGNNVANANTYGAKTARAEFADVYAKALNGAGSVQIGIGARVATVAQQFTQGNISTTENPLDLAINGDGFFQVQRWDANSSTGTISQAGPVMYTRNGQFKLDKDGYVVTNEGHRVLGQQTGTIDPTAPVNSYPVRLGLSGGTANPTSLITAKINLAANDVPEDPVNTPFSFNNDESYSYNTSQTLYDPSGEAVTVQYYFRKTATDSWSVYASANGTTLNPDPSTGEPLPIASVDFTADGKAPSAVFDSGGNLVTGTTVTLPDIPAGTSSPTQSLLSGIQLDLGGSTQFAGKSSINSLSQNGYAKGDFASFAVDTTGAILVRYTNGQTVNEGQLMIARFNNPQGLQPDGGNNWLRTEASGEAQIDKPATGKMGLVQGGALEESNVDLTGELVNMIVAQRMYQANAQTIKAEDQILQTLVNLR</sequence>
<dbReference type="InterPro" id="IPR010930">
    <property type="entry name" value="Flg_bb/hook_C_dom"/>
</dbReference>
<comment type="subcellular location">
    <subcellularLocation>
        <location evidence="1 5">Bacterial flagellum basal body</location>
    </subcellularLocation>
</comment>
<dbReference type="NCBIfam" id="TIGR03506">
    <property type="entry name" value="FlgEFG_subfam"/>
    <property type="match status" value="1"/>
</dbReference>
<evidence type="ECO:0000256" key="1">
    <source>
        <dbReference type="ARBA" id="ARBA00004117"/>
    </source>
</evidence>
<comment type="function">
    <text evidence="5">A flexible structure which links the flagellar filament to the drive apparatus in the basal body.</text>
</comment>
<comment type="similarity">
    <text evidence="2 5">Belongs to the flagella basal body rod proteins family.</text>
</comment>
<keyword evidence="10" id="KW-0966">Cell projection</keyword>
<dbReference type="InterPro" id="IPR037925">
    <property type="entry name" value="FlgE/F/G-like"/>
</dbReference>
<keyword evidence="10" id="KW-0282">Flagellum</keyword>
<keyword evidence="10" id="KW-0969">Cilium</keyword>
<dbReference type="RefSeq" id="WP_130966922.1">
    <property type="nucleotide sequence ID" value="NZ_SIXI01000002.1"/>
</dbReference>
<dbReference type="InterPro" id="IPR053967">
    <property type="entry name" value="LlgE_F_G-like_D1"/>
</dbReference>
<evidence type="ECO:0000259" key="8">
    <source>
        <dbReference type="Pfam" id="PF07559"/>
    </source>
</evidence>
<evidence type="ECO:0000259" key="6">
    <source>
        <dbReference type="Pfam" id="PF00460"/>
    </source>
</evidence>
<evidence type="ECO:0000256" key="4">
    <source>
        <dbReference type="ARBA" id="ARBA00023143"/>
    </source>
</evidence>
<dbReference type="NCBIfam" id="NF004238">
    <property type="entry name" value="PRK05682.1-1"/>
    <property type="match status" value="1"/>
</dbReference>
<evidence type="ECO:0000256" key="5">
    <source>
        <dbReference type="RuleBase" id="RU362116"/>
    </source>
</evidence>
<dbReference type="InterPro" id="IPR020013">
    <property type="entry name" value="Flagellar_FlgE/F/G"/>
</dbReference>
<comment type="caution">
    <text evidence="10">The sequence shown here is derived from an EMBL/GenBank/DDBJ whole genome shotgun (WGS) entry which is preliminary data.</text>
</comment>
<evidence type="ECO:0000259" key="9">
    <source>
        <dbReference type="Pfam" id="PF22692"/>
    </source>
</evidence>
<dbReference type="GO" id="GO:0009424">
    <property type="term" value="C:bacterial-type flagellum hook"/>
    <property type="evidence" value="ECO:0007669"/>
    <property type="project" value="TreeGrafter"/>
</dbReference>
<evidence type="ECO:0000313" key="10">
    <source>
        <dbReference type="EMBL" id="TBO32711.1"/>
    </source>
</evidence>
<dbReference type="PANTHER" id="PTHR30435">
    <property type="entry name" value="FLAGELLAR PROTEIN"/>
    <property type="match status" value="1"/>
</dbReference>
<reference evidence="10 11" key="1">
    <citation type="submission" date="2019-02" db="EMBL/GenBank/DDBJ databases">
        <title>Aquabacterium sp. strain KMB7.</title>
        <authorList>
            <person name="Chen W.-M."/>
        </authorList>
    </citation>
    <scope>NUCLEOTIDE SEQUENCE [LARGE SCALE GENOMIC DNA]</scope>
    <source>
        <strain evidence="10 11">KMB7</strain>
    </source>
</reference>
<gene>
    <name evidence="10" type="ORF">EYS42_05920</name>
</gene>
<dbReference type="PROSITE" id="PS00588">
    <property type="entry name" value="FLAGELLA_BB_ROD"/>
    <property type="match status" value="1"/>
</dbReference>
<feature type="domain" description="Flagellar hook protein FlgE/F/G-like D1" evidence="9">
    <location>
        <begin position="83"/>
        <end position="136"/>
    </location>
</feature>
<dbReference type="AlphaFoldDB" id="A0A4Q9H295"/>
<keyword evidence="4 5" id="KW-0975">Bacterial flagellum</keyword>
<dbReference type="GO" id="GO:0005829">
    <property type="term" value="C:cytosol"/>
    <property type="evidence" value="ECO:0007669"/>
    <property type="project" value="TreeGrafter"/>
</dbReference>
<dbReference type="Proteomes" id="UP000292120">
    <property type="component" value="Unassembled WGS sequence"/>
</dbReference>
<dbReference type="InterPro" id="IPR037058">
    <property type="entry name" value="Falgellar_hook_FlgE_sf"/>
</dbReference>
<dbReference type="InterPro" id="IPR011491">
    <property type="entry name" value="FlgE_D2"/>
</dbReference>
<dbReference type="InterPro" id="IPR001444">
    <property type="entry name" value="Flag_bb_rod_N"/>
</dbReference>
<dbReference type="InterPro" id="IPR019776">
    <property type="entry name" value="Flagellar_basal_body_rod_CS"/>
</dbReference>
<dbReference type="Pfam" id="PF06429">
    <property type="entry name" value="Flg_bbr_C"/>
    <property type="match status" value="1"/>
</dbReference>
<protein>
    <recommendedName>
        <fullName evidence="3 5">Flagellar hook protein FlgE</fullName>
    </recommendedName>
</protein>
<organism evidence="10 11">
    <name type="scientific">Aquabacterium lacunae</name>
    <dbReference type="NCBI Taxonomy" id="2528630"/>
    <lineage>
        <taxon>Bacteria</taxon>
        <taxon>Pseudomonadati</taxon>
        <taxon>Pseudomonadota</taxon>
        <taxon>Betaproteobacteria</taxon>
        <taxon>Burkholderiales</taxon>
        <taxon>Aquabacterium</taxon>
    </lineage>
</organism>